<dbReference type="InterPro" id="IPR051058">
    <property type="entry name" value="GDSL_Est/Lipase"/>
</dbReference>
<evidence type="ECO:0000313" key="4">
    <source>
        <dbReference type="Proteomes" id="UP000037136"/>
    </source>
</evidence>
<dbReference type="Gene3D" id="3.40.50.1110">
    <property type="entry name" value="SGNH hydrolase"/>
    <property type="match status" value="1"/>
</dbReference>
<protein>
    <recommendedName>
        <fullName evidence="5">SGNH hydrolase-type esterase domain-containing protein</fullName>
    </recommendedName>
</protein>
<gene>
    <name evidence="3" type="ORF">XA68_17104</name>
</gene>
<keyword evidence="2" id="KW-0732">Signal</keyword>
<dbReference type="AlphaFoldDB" id="A0A2A9PKV6"/>
<comment type="caution">
    <text evidence="3">The sequence shown here is derived from an EMBL/GenBank/DDBJ whole genome shotgun (WGS) entry which is preliminary data.</text>
</comment>
<evidence type="ECO:0008006" key="5">
    <source>
        <dbReference type="Google" id="ProtNLM"/>
    </source>
</evidence>
<dbReference type="STRING" id="268505.A0A2A9PKV6"/>
<dbReference type="PANTHER" id="PTHR45648:SF22">
    <property type="entry name" value="GDSL LIPASE_ACYLHYDROLASE FAMILY PROTEIN (AFU_ORTHOLOGUE AFUA_4G14700)"/>
    <property type="match status" value="1"/>
</dbReference>
<dbReference type="Pfam" id="PF00657">
    <property type="entry name" value="Lipase_GDSL"/>
    <property type="match status" value="1"/>
</dbReference>
<dbReference type="GO" id="GO:0016788">
    <property type="term" value="F:hydrolase activity, acting on ester bonds"/>
    <property type="evidence" value="ECO:0007669"/>
    <property type="project" value="InterPro"/>
</dbReference>
<dbReference type="PANTHER" id="PTHR45648">
    <property type="entry name" value="GDSL LIPASE/ACYLHYDROLASE FAMILY PROTEIN (AFU_ORTHOLOGUE AFUA_4G14700)"/>
    <property type="match status" value="1"/>
</dbReference>
<evidence type="ECO:0000256" key="1">
    <source>
        <dbReference type="ARBA" id="ARBA00022801"/>
    </source>
</evidence>
<dbReference type="EMBL" id="LAZP02000067">
    <property type="protein sequence ID" value="PFH61527.1"/>
    <property type="molecule type" value="Genomic_DNA"/>
</dbReference>
<dbReference type="Proteomes" id="UP000037136">
    <property type="component" value="Unassembled WGS sequence"/>
</dbReference>
<keyword evidence="4" id="KW-1185">Reference proteome</keyword>
<dbReference type="InterPro" id="IPR001087">
    <property type="entry name" value="GDSL"/>
</dbReference>
<dbReference type="CDD" id="cd01846">
    <property type="entry name" value="fatty_acyltransferase_like"/>
    <property type="match status" value="1"/>
</dbReference>
<dbReference type="InterPro" id="IPR036514">
    <property type="entry name" value="SGNH_hydro_sf"/>
</dbReference>
<evidence type="ECO:0000256" key="2">
    <source>
        <dbReference type="SAM" id="SignalP"/>
    </source>
</evidence>
<feature type="signal peptide" evidence="2">
    <location>
        <begin position="1"/>
        <end position="17"/>
    </location>
</feature>
<reference evidence="3 4" key="2">
    <citation type="journal article" date="2017" name="Sci. Rep.">
        <title>Ant-infecting Ophiocordyceps genomes reveal a high diversity of potential behavioral manipulation genes and a possible major role for enterotoxins.</title>
        <authorList>
            <person name="de Bekker C."/>
            <person name="Ohm R.A."/>
            <person name="Evans H.C."/>
            <person name="Brachmann A."/>
            <person name="Hughes D.P."/>
        </authorList>
    </citation>
    <scope>NUCLEOTIDE SEQUENCE [LARGE SCALE GENOMIC DNA]</scope>
    <source>
        <strain evidence="3 4">SC16a</strain>
    </source>
</reference>
<reference evidence="3 4" key="1">
    <citation type="journal article" date="2015" name="BMC Genomics">
        <title>Gene expression during zombie ant biting behavior reflects the complexity underlying fungal parasitic behavioral manipulation.</title>
        <authorList>
            <person name="de Bekker C."/>
            <person name="Ohm R.A."/>
            <person name="Loreto R.G."/>
            <person name="Sebastian A."/>
            <person name="Albert I."/>
            <person name="Merrow M."/>
            <person name="Brachmann A."/>
            <person name="Hughes D.P."/>
        </authorList>
    </citation>
    <scope>NUCLEOTIDE SEQUENCE [LARGE SCALE GENOMIC DNA]</scope>
    <source>
        <strain evidence="3 4">SC16a</strain>
    </source>
</reference>
<dbReference type="OrthoDB" id="1600564at2759"/>
<feature type="chain" id="PRO_5012202638" description="SGNH hydrolase-type esterase domain-containing protein" evidence="2">
    <location>
        <begin position="18"/>
        <end position="291"/>
    </location>
</feature>
<name>A0A2A9PKV6_OPHUN</name>
<keyword evidence="1" id="KW-0378">Hydrolase</keyword>
<sequence length="291" mass="31500">MAYILLPFCLLLATASAAPIVRSGYSALVVFGDSFSDNGNGYASTKHAWPADPAYYQGRFSNGPVWPEDLAATLSTPLHDYAQGGATTDNAMVQGYTGRKGDIPVPSLTDQVNQFLAKPPVDLASSLVILFGGVNDVLLNSNITAARSAGVIGRLVSKLRDAGALHFVLVNVPDLSLIPYDAYIDDGLQAVLRDYAEHLGGHLRRVAQRISSASVKVVDMIPLFRSFNVYEKGWKAAGFDQFGLYGSCLVGAYSEAPRSLCSDPDRRVFWDVYHPSRKTHALMAEEIRKAL</sequence>
<accession>A0A2A9PKV6</accession>
<dbReference type="SUPFAM" id="SSF52266">
    <property type="entry name" value="SGNH hydrolase"/>
    <property type="match status" value="1"/>
</dbReference>
<organism evidence="3 4">
    <name type="scientific">Ophiocordyceps unilateralis</name>
    <name type="common">Zombie-ant fungus</name>
    <name type="synonym">Torrubia unilateralis</name>
    <dbReference type="NCBI Taxonomy" id="268505"/>
    <lineage>
        <taxon>Eukaryota</taxon>
        <taxon>Fungi</taxon>
        <taxon>Dikarya</taxon>
        <taxon>Ascomycota</taxon>
        <taxon>Pezizomycotina</taxon>
        <taxon>Sordariomycetes</taxon>
        <taxon>Hypocreomycetidae</taxon>
        <taxon>Hypocreales</taxon>
        <taxon>Ophiocordycipitaceae</taxon>
        <taxon>Ophiocordyceps</taxon>
    </lineage>
</organism>
<evidence type="ECO:0000313" key="3">
    <source>
        <dbReference type="EMBL" id="PFH61527.1"/>
    </source>
</evidence>
<proteinExistence type="predicted"/>